<evidence type="ECO:0000313" key="3">
    <source>
        <dbReference type="EMBL" id="CAD9713128.1"/>
    </source>
</evidence>
<dbReference type="PROSITE" id="PS52001">
    <property type="entry name" value="AD"/>
    <property type="match status" value="1"/>
</dbReference>
<sequence>MNFLVTIRPSVPFSSCSRYLPSFAPLPPPQQKPRSVVVTAPQNGGGEGEEGERMAKGEERHGAWSIGCFVTLETTLESDPLVQGQVFCYDDRTKVLVLLEGNKNSFSLGEKEGYDLRMLSVNFVKRVVTAEHLQDNSKKQMNKPLPYVCTKRTEQREAKALQEAKKRADQIGVGVTREAQRIFDSVNKTLPCEWKGKDIVVIGEVTIVAPYGVENCSVVAGAEKTLQQVVKVLSS</sequence>
<evidence type="ECO:0000259" key="2">
    <source>
        <dbReference type="PROSITE" id="PS52001"/>
    </source>
</evidence>
<accession>A0A7S2WYG7</accession>
<proteinExistence type="predicted"/>
<dbReference type="EMBL" id="HBHL01003178">
    <property type="protein sequence ID" value="CAD9713128.1"/>
    <property type="molecule type" value="Transcribed_RNA"/>
</dbReference>
<dbReference type="Pfam" id="PF09793">
    <property type="entry name" value="AD"/>
    <property type="match status" value="1"/>
</dbReference>
<evidence type="ECO:0000256" key="1">
    <source>
        <dbReference type="SAM" id="MobiDB-lite"/>
    </source>
</evidence>
<organism evidence="3">
    <name type="scientific">Chloropicon primus</name>
    <dbReference type="NCBI Taxonomy" id="1764295"/>
    <lineage>
        <taxon>Eukaryota</taxon>
        <taxon>Viridiplantae</taxon>
        <taxon>Chlorophyta</taxon>
        <taxon>Chloropicophyceae</taxon>
        <taxon>Chloropicales</taxon>
        <taxon>Chloropicaceae</taxon>
        <taxon>Chloropicon</taxon>
    </lineage>
</organism>
<dbReference type="AlphaFoldDB" id="A0A7S2WYG7"/>
<dbReference type="SMART" id="SM00995">
    <property type="entry name" value="AD"/>
    <property type="match status" value="1"/>
</dbReference>
<dbReference type="InterPro" id="IPR047574">
    <property type="entry name" value="AD"/>
</dbReference>
<dbReference type="InterPro" id="IPR019181">
    <property type="entry name" value="LSM12_ABD"/>
</dbReference>
<dbReference type="InterPro" id="IPR039683">
    <property type="entry name" value="Lsm12-like"/>
</dbReference>
<reference evidence="3" key="1">
    <citation type="submission" date="2021-01" db="EMBL/GenBank/DDBJ databases">
        <authorList>
            <person name="Corre E."/>
            <person name="Pelletier E."/>
            <person name="Niang G."/>
            <person name="Scheremetjew M."/>
            <person name="Finn R."/>
            <person name="Kale V."/>
            <person name="Holt S."/>
            <person name="Cochrane G."/>
            <person name="Meng A."/>
            <person name="Brown T."/>
            <person name="Cohen L."/>
        </authorList>
    </citation>
    <scope>NUCLEOTIDE SEQUENCE</scope>
    <source>
        <strain evidence="3">CCMP1205</strain>
    </source>
</reference>
<gene>
    <name evidence="3" type="ORF">CPRI1469_LOCUS1977</name>
</gene>
<feature type="region of interest" description="Disordered" evidence="1">
    <location>
        <begin position="24"/>
        <end position="52"/>
    </location>
</feature>
<feature type="domain" description="AD" evidence="2">
    <location>
        <begin position="146"/>
        <end position="235"/>
    </location>
</feature>
<name>A0A7S2WYG7_9CHLO</name>
<dbReference type="PANTHER" id="PTHR13542">
    <property type="entry name" value="LSM12 HOMOLOG"/>
    <property type="match status" value="1"/>
</dbReference>
<protein>
    <recommendedName>
        <fullName evidence="2">AD domain-containing protein</fullName>
    </recommendedName>
</protein>